<feature type="transmembrane region" description="Helical" evidence="6">
    <location>
        <begin position="424"/>
        <end position="447"/>
    </location>
</feature>
<feature type="domain" description="ABC3 transporter permease C-terminal" evidence="7">
    <location>
        <begin position="721"/>
        <end position="829"/>
    </location>
</feature>
<sequence length="840" mass="87784">MNLLPFVLARRELRGSLKGFGVFVACLALGVAAIAGAASLDASLRRSLAEDAQALLGGDVELRLSYRSLKPEEWQFLAESGTISDAVEMRAMLRSADGARQTLVEVKGVDAAYPLYGRVDLQPPQALPAALARQDGPWGAAVDGNLLDRLGAKVGDTVLLGEAKLVVRSVIEHEPDRAAMAFSLGPRLLIDSRVLDETRLLQPGSLVHHTVLVRLRPGLSAALFKERLDRRFPDAGWQFRDAASGAPGIKRFLDQMTLFLTLVGLTALLVGGIGVANGVKTFLDGRMTSIAILKCLGASRRLIQTAYFLQVALLAAAGIALGLAVGATLPWLAAAFLADKLPVAARLGIYPGPLAEAAGFGALTTLAFAIWPLARAAAVPAATLFRDIVAGQRYRPGFATLAAIFTAAAALAALAIVSAADRRLATWFVGGSAAVLVLFLLAGAGLVQATRFCARRLGAGGAPAWRLGLSSLYRPGAPTRGVVLSLGLGLTLLVMIALVQANLNRQFDERIPAQAPSFFFIDIQPDQAALFDQAVAGAGADAKRATMVRGRITRIDGVPVEQVAIAPDAQWAVRGDRGLSTAATPPEGARVVAGAWWPADYDGPPLVSLDAGIAKGFGLTVGQTITVNVLGREITARIANLREIDWSSLSMNFTFILTPQALAGAPATYIATVHAPAGRENAVERAVTTALPNVSSIRVKEALETIRQVVGNAGMAIRGAAMVTLLAGALVLAGAIAAGRQRRIRETVLLKVLGAGRGDLLRALLLEFMLLGVVAAVLAAALGSVAAWAVLVFVLKTDWIFLPLPVAATALGGVLGVTLFGMAGTLRVLAAKPAPYLRHD</sequence>
<evidence type="ECO:0000313" key="9">
    <source>
        <dbReference type="EMBL" id="PKU23506.1"/>
    </source>
</evidence>
<reference evidence="10" key="1">
    <citation type="submission" date="2017-12" db="EMBL/GenBank/DDBJ databases">
        <title>Draft genome sequence of Telmatospirillum siberiense 26-4b1T, an acidotolerant peatland alphaproteobacterium potentially involved in sulfur cycling.</title>
        <authorList>
            <person name="Hausmann B."/>
            <person name="Pjevac P."/>
            <person name="Schreck K."/>
            <person name="Herbold C.W."/>
            <person name="Daims H."/>
            <person name="Wagner M."/>
            <person name="Pester M."/>
            <person name="Loy A."/>
        </authorList>
    </citation>
    <scope>NUCLEOTIDE SEQUENCE [LARGE SCALE GENOMIC DNA]</scope>
    <source>
        <strain evidence="10">26-4b1</strain>
    </source>
</reference>
<keyword evidence="3 6" id="KW-0812">Transmembrane</keyword>
<dbReference type="Proteomes" id="UP000233293">
    <property type="component" value="Unassembled WGS sequence"/>
</dbReference>
<feature type="domain" description="ABC3 transporter permease C-terminal" evidence="7">
    <location>
        <begin position="263"/>
        <end position="377"/>
    </location>
</feature>
<dbReference type="GO" id="GO:0005886">
    <property type="term" value="C:plasma membrane"/>
    <property type="evidence" value="ECO:0007669"/>
    <property type="project" value="UniProtKB-SubCell"/>
</dbReference>
<dbReference type="InterPro" id="IPR003838">
    <property type="entry name" value="ABC3_permease_C"/>
</dbReference>
<feature type="transmembrane region" description="Helical" evidence="6">
    <location>
        <begin position="715"/>
        <end position="739"/>
    </location>
</feature>
<dbReference type="RefSeq" id="WP_101251737.1">
    <property type="nucleotide sequence ID" value="NZ_PIUM01000020.1"/>
</dbReference>
<evidence type="ECO:0000256" key="4">
    <source>
        <dbReference type="ARBA" id="ARBA00022989"/>
    </source>
</evidence>
<keyword evidence="4 6" id="KW-1133">Transmembrane helix</keyword>
<accession>A0A2N3PT10</accession>
<dbReference type="PANTHER" id="PTHR30287">
    <property type="entry name" value="MEMBRANE COMPONENT OF PREDICTED ABC SUPERFAMILY METABOLITE UPTAKE TRANSPORTER"/>
    <property type="match status" value="1"/>
</dbReference>
<dbReference type="InterPro" id="IPR038766">
    <property type="entry name" value="Membrane_comp_ABC_pdt"/>
</dbReference>
<keyword evidence="5 6" id="KW-0472">Membrane</keyword>
<organism evidence="9 10">
    <name type="scientific">Telmatospirillum siberiense</name>
    <dbReference type="NCBI Taxonomy" id="382514"/>
    <lineage>
        <taxon>Bacteria</taxon>
        <taxon>Pseudomonadati</taxon>
        <taxon>Pseudomonadota</taxon>
        <taxon>Alphaproteobacteria</taxon>
        <taxon>Rhodospirillales</taxon>
        <taxon>Rhodospirillaceae</taxon>
        <taxon>Telmatospirillum</taxon>
    </lineage>
</organism>
<feature type="transmembrane region" description="Helical" evidence="6">
    <location>
        <begin position="20"/>
        <end position="40"/>
    </location>
</feature>
<feature type="domain" description="MacB-like periplasmic core" evidence="8">
    <location>
        <begin position="23"/>
        <end position="230"/>
    </location>
</feature>
<feature type="transmembrane region" description="Helical" evidence="6">
    <location>
        <begin position="358"/>
        <end position="385"/>
    </location>
</feature>
<feature type="transmembrane region" description="Helical" evidence="6">
    <location>
        <begin position="397"/>
        <end position="418"/>
    </location>
</feature>
<feature type="transmembrane region" description="Helical" evidence="6">
    <location>
        <begin position="482"/>
        <end position="503"/>
    </location>
</feature>
<dbReference type="PANTHER" id="PTHR30287:SF1">
    <property type="entry name" value="INNER MEMBRANE PROTEIN"/>
    <property type="match status" value="1"/>
</dbReference>
<gene>
    <name evidence="9" type="ORF">CWS72_16565</name>
</gene>
<evidence type="ECO:0000256" key="3">
    <source>
        <dbReference type="ARBA" id="ARBA00022692"/>
    </source>
</evidence>
<keyword evidence="10" id="KW-1185">Reference proteome</keyword>
<keyword evidence="2" id="KW-1003">Cell membrane</keyword>
<evidence type="ECO:0000313" key="10">
    <source>
        <dbReference type="Proteomes" id="UP000233293"/>
    </source>
</evidence>
<feature type="transmembrane region" description="Helical" evidence="6">
    <location>
        <begin position="760"/>
        <end position="793"/>
    </location>
</feature>
<comment type="subcellular location">
    <subcellularLocation>
        <location evidence="1">Cell membrane</location>
        <topology evidence="1">Multi-pass membrane protein</topology>
    </subcellularLocation>
</comment>
<name>A0A2N3PT10_9PROT</name>
<comment type="caution">
    <text evidence="9">The sequence shown here is derived from an EMBL/GenBank/DDBJ whole genome shotgun (WGS) entry which is preliminary data.</text>
</comment>
<evidence type="ECO:0000259" key="8">
    <source>
        <dbReference type="Pfam" id="PF12704"/>
    </source>
</evidence>
<evidence type="ECO:0000256" key="6">
    <source>
        <dbReference type="SAM" id="Phobius"/>
    </source>
</evidence>
<evidence type="ECO:0000259" key="7">
    <source>
        <dbReference type="Pfam" id="PF02687"/>
    </source>
</evidence>
<dbReference type="AlphaFoldDB" id="A0A2N3PT10"/>
<evidence type="ECO:0000256" key="5">
    <source>
        <dbReference type="ARBA" id="ARBA00023136"/>
    </source>
</evidence>
<feature type="transmembrane region" description="Helical" evidence="6">
    <location>
        <begin position="311"/>
        <end position="338"/>
    </location>
</feature>
<dbReference type="EMBL" id="PIUM01000020">
    <property type="protein sequence ID" value="PKU23506.1"/>
    <property type="molecule type" value="Genomic_DNA"/>
</dbReference>
<keyword evidence="9" id="KW-0808">Transferase</keyword>
<dbReference type="InterPro" id="IPR025857">
    <property type="entry name" value="MacB_PCD"/>
</dbReference>
<dbReference type="Pfam" id="PF02687">
    <property type="entry name" value="FtsX"/>
    <property type="match status" value="2"/>
</dbReference>
<dbReference type="Pfam" id="PF12704">
    <property type="entry name" value="MacB_PCD"/>
    <property type="match status" value="1"/>
</dbReference>
<proteinExistence type="predicted"/>
<evidence type="ECO:0000256" key="2">
    <source>
        <dbReference type="ARBA" id="ARBA00022475"/>
    </source>
</evidence>
<feature type="transmembrane region" description="Helical" evidence="6">
    <location>
        <begin position="258"/>
        <end position="276"/>
    </location>
</feature>
<dbReference type="OrthoDB" id="9775544at2"/>
<dbReference type="GO" id="GO:0016740">
    <property type="term" value="F:transferase activity"/>
    <property type="evidence" value="ECO:0007669"/>
    <property type="project" value="UniProtKB-KW"/>
</dbReference>
<evidence type="ECO:0000256" key="1">
    <source>
        <dbReference type="ARBA" id="ARBA00004651"/>
    </source>
</evidence>
<protein>
    <submittedName>
        <fullName evidence="9">Glycosyl transferase family 1</fullName>
    </submittedName>
</protein>
<feature type="transmembrane region" description="Helical" evidence="6">
    <location>
        <begin position="799"/>
        <end position="822"/>
    </location>
</feature>